<name>A0A1Q6A6S9_9SPHI</name>
<reference evidence="1 2" key="1">
    <citation type="submission" date="2016-11" db="EMBL/GenBank/DDBJ databases">
        <title>Whole Genome Sequencing of Mucilaginibacter polytrichastri RG4-7(T) isolated from the moss sample.</title>
        <authorList>
            <person name="Li Y."/>
        </authorList>
    </citation>
    <scope>NUCLEOTIDE SEQUENCE [LARGE SCALE GENOMIC DNA]</scope>
    <source>
        <strain evidence="1 2">RG4-7</strain>
    </source>
</reference>
<keyword evidence="2" id="KW-1185">Reference proteome</keyword>
<organism evidence="1 2">
    <name type="scientific">Mucilaginibacter polytrichastri</name>
    <dbReference type="NCBI Taxonomy" id="1302689"/>
    <lineage>
        <taxon>Bacteria</taxon>
        <taxon>Pseudomonadati</taxon>
        <taxon>Bacteroidota</taxon>
        <taxon>Sphingobacteriia</taxon>
        <taxon>Sphingobacteriales</taxon>
        <taxon>Sphingobacteriaceae</taxon>
        <taxon>Mucilaginibacter</taxon>
    </lineage>
</organism>
<dbReference type="AlphaFoldDB" id="A0A1Q6A6S9"/>
<proteinExistence type="predicted"/>
<gene>
    <name evidence="1" type="ORF">RG47T_5194</name>
</gene>
<accession>A0A1Q6A6S9</accession>
<protein>
    <submittedName>
        <fullName evidence="1">Uncharacterized protein</fullName>
    </submittedName>
</protein>
<dbReference type="OrthoDB" id="798861at2"/>
<dbReference type="STRING" id="1302689.RG47T_5194"/>
<evidence type="ECO:0000313" key="1">
    <source>
        <dbReference type="EMBL" id="OKS89709.1"/>
    </source>
</evidence>
<sequence length="80" mass="9330">METKSNIPKWVIREAVTDCKDVHEFAYKYRKPDRFTGRGEENEQAIMKTHLDEIARLGYTIISHHDNITGRIVAFIPLTI</sequence>
<dbReference type="RefSeq" id="WP_074492981.1">
    <property type="nucleotide sequence ID" value="NZ_FPAM01000033.1"/>
</dbReference>
<dbReference type="Proteomes" id="UP000186720">
    <property type="component" value="Unassembled WGS sequence"/>
</dbReference>
<comment type="caution">
    <text evidence="1">The sequence shown here is derived from an EMBL/GenBank/DDBJ whole genome shotgun (WGS) entry which is preliminary data.</text>
</comment>
<evidence type="ECO:0000313" key="2">
    <source>
        <dbReference type="Proteomes" id="UP000186720"/>
    </source>
</evidence>
<dbReference type="EMBL" id="MPPL01000001">
    <property type="protein sequence ID" value="OKS89709.1"/>
    <property type="molecule type" value="Genomic_DNA"/>
</dbReference>